<dbReference type="NCBIfam" id="NF046091">
    <property type="entry name" value="halo_gas_GvpM"/>
    <property type="match status" value="1"/>
</dbReference>
<evidence type="ECO:0000256" key="2">
    <source>
        <dbReference type="ARBA" id="ARBA00035108"/>
    </source>
</evidence>
<gene>
    <name evidence="5" type="ORF">C477_12232</name>
</gene>
<evidence type="ECO:0000256" key="4">
    <source>
        <dbReference type="SAM" id="MobiDB-lite"/>
    </source>
</evidence>
<dbReference type="InterPro" id="IPR050530">
    <property type="entry name" value="GvpA"/>
</dbReference>
<dbReference type="eggNOG" id="arCOG03094">
    <property type="taxonomic scope" value="Archaea"/>
</dbReference>
<evidence type="ECO:0000313" key="5">
    <source>
        <dbReference type="EMBL" id="ELZ17973.1"/>
    </source>
</evidence>
<evidence type="ECO:0000256" key="3">
    <source>
        <dbReference type="ARBA" id="ARBA00035646"/>
    </source>
</evidence>
<dbReference type="GO" id="GO:0005198">
    <property type="term" value="F:structural molecule activity"/>
    <property type="evidence" value="ECO:0007669"/>
    <property type="project" value="InterPro"/>
</dbReference>
<dbReference type="InterPro" id="IPR000638">
    <property type="entry name" value="Gas-vesicle_GvpA-like"/>
</dbReference>
<keyword evidence="1" id="KW-0304">Gas vesicle</keyword>
<dbReference type="AlphaFoldDB" id="M0C5N9"/>
<dbReference type="PROSITE" id="PS00234">
    <property type="entry name" value="GAS_VESICLE_A_1"/>
    <property type="match status" value="1"/>
</dbReference>
<dbReference type="PANTHER" id="PTHR35344">
    <property type="entry name" value="GAS VESICLE STRUCTURAL PROTEIN 2-RELATED"/>
    <property type="match status" value="1"/>
</dbReference>
<dbReference type="GO" id="GO:0012506">
    <property type="term" value="C:vesicle membrane"/>
    <property type="evidence" value="ECO:0007669"/>
    <property type="project" value="InterPro"/>
</dbReference>
<accession>M0C5N9</accession>
<feature type="compositionally biased region" description="Basic residues" evidence="4">
    <location>
        <begin position="72"/>
        <end position="86"/>
    </location>
</feature>
<dbReference type="InterPro" id="IPR018493">
    <property type="entry name" value="GvpA-like_CS"/>
</dbReference>
<keyword evidence="6" id="KW-1185">Reference proteome</keyword>
<dbReference type="STRING" id="1227488.C477_12232"/>
<feature type="compositionally biased region" description="Basic and acidic residues" evidence="4">
    <location>
        <begin position="102"/>
        <end position="136"/>
    </location>
</feature>
<evidence type="ECO:0000313" key="6">
    <source>
        <dbReference type="Proteomes" id="UP000011657"/>
    </source>
</evidence>
<comment type="subcellular location">
    <subcellularLocation>
        <location evidence="2">Gas vesicle</location>
    </subcellularLocation>
</comment>
<dbReference type="PATRIC" id="fig|1227488.3.peg.2437"/>
<dbReference type="Proteomes" id="UP000011657">
    <property type="component" value="Unassembled WGS sequence"/>
</dbReference>
<evidence type="ECO:0000256" key="1">
    <source>
        <dbReference type="ARBA" id="ARBA00022987"/>
    </source>
</evidence>
<feature type="region of interest" description="Disordered" evidence="4">
    <location>
        <begin position="68"/>
        <end position="153"/>
    </location>
</feature>
<sequence>MRPRKDEETLVDVLDVVLRDGAVLRADVIISVAGIPLVGLKLTAALAGMETMTEYGFFEEWDVERRQTAITRRQHKKKRNRKRKRERAPDELERLTVGSTPEGERERDRDRDDEAPRDRAEERSRGDDGEQSRTEDDERSDDDATERSRADDE</sequence>
<dbReference type="EMBL" id="AOIS01000037">
    <property type="protein sequence ID" value="ELZ17973.1"/>
    <property type="molecule type" value="Genomic_DNA"/>
</dbReference>
<dbReference type="GO" id="GO:0031411">
    <property type="term" value="C:gas vesicle"/>
    <property type="evidence" value="ECO:0007669"/>
    <property type="project" value="UniProtKB-SubCell"/>
</dbReference>
<name>M0C5N9_9EURY</name>
<dbReference type="PANTHER" id="PTHR35344:SF4">
    <property type="entry name" value="GAS VESICLE PROTEIN A1"/>
    <property type="match status" value="1"/>
</dbReference>
<comment type="similarity">
    <text evidence="3">Belongs to the gas vesicle GvpA family.</text>
</comment>
<proteinExistence type="inferred from homology"/>
<comment type="caution">
    <text evidence="5">The sequence shown here is derived from an EMBL/GenBank/DDBJ whole genome shotgun (WGS) entry which is preliminary data.</text>
</comment>
<organism evidence="5 6">
    <name type="scientific">Haloterrigena salina JCM 13891</name>
    <dbReference type="NCBI Taxonomy" id="1227488"/>
    <lineage>
        <taxon>Archaea</taxon>
        <taxon>Methanobacteriati</taxon>
        <taxon>Methanobacteriota</taxon>
        <taxon>Stenosarchaea group</taxon>
        <taxon>Halobacteria</taxon>
        <taxon>Halobacteriales</taxon>
        <taxon>Natrialbaceae</taxon>
        <taxon>Haloterrigena</taxon>
    </lineage>
</organism>
<protein>
    <submittedName>
        <fullName evidence="5">Gas vesicle protein GvpA</fullName>
    </submittedName>
</protein>
<reference evidence="5 6" key="1">
    <citation type="journal article" date="2014" name="PLoS Genet.">
        <title>Phylogenetically driven sequencing of extremely halophilic archaea reveals strategies for static and dynamic osmo-response.</title>
        <authorList>
            <person name="Becker E.A."/>
            <person name="Seitzer P.M."/>
            <person name="Tritt A."/>
            <person name="Larsen D."/>
            <person name="Krusor M."/>
            <person name="Yao A.I."/>
            <person name="Wu D."/>
            <person name="Madern D."/>
            <person name="Eisen J.A."/>
            <person name="Darling A.E."/>
            <person name="Facciotti M.T."/>
        </authorList>
    </citation>
    <scope>NUCLEOTIDE SEQUENCE [LARGE SCALE GENOMIC DNA]</scope>
    <source>
        <strain evidence="5 6">JCM 13891</strain>
    </source>
</reference>
<dbReference type="OrthoDB" id="131850at2157"/>
<dbReference type="Pfam" id="PF00741">
    <property type="entry name" value="Gas_vesicle"/>
    <property type="match status" value="1"/>
</dbReference>